<evidence type="ECO:0000313" key="4">
    <source>
        <dbReference type="EMBL" id="TMM60202.1"/>
    </source>
</evidence>
<keyword evidence="5" id="KW-1185">Reference proteome</keyword>
<evidence type="ECO:0000259" key="3">
    <source>
        <dbReference type="Pfam" id="PF13400"/>
    </source>
</evidence>
<feature type="domain" description="DUF2134" evidence="2">
    <location>
        <begin position="71"/>
        <end position="157"/>
    </location>
</feature>
<evidence type="ECO:0000256" key="1">
    <source>
        <dbReference type="SAM" id="Phobius"/>
    </source>
</evidence>
<evidence type="ECO:0000313" key="5">
    <source>
        <dbReference type="Proteomes" id="UP000310095"/>
    </source>
</evidence>
<keyword evidence="1" id="KW-0812">Transmembrane</keyword>
<name>A0ABY2V982_9PSED</name>
<dbReference type="InterPro" id="IPR028087">
    <property type="entry name" value="Tad_N"/>
</dbReference>
<feature type="domain" description="Putative Flp pilus-assembly TadG-like N-terminal" evidence="3">
    <location>
        <begin position="15"/>
        <end position="61"/>
    </location>
</feature>
<evidence type="ECO:0000259" key="2">
    <source>
        <dbReference type="Pfam" id="PF09977"/>
    </source>
</evidence>
<keyword evidence="1" id="KW-1133">Transmembrane helix</keyword>
<dbReference type="Pfam" id="PF09977">
    <property type="entry name" value="Tad_C"/>
    <property type="match status" value="1"/>
</dbReference>
<dbReference type="Proteomes" id="UP000310095">
    <property type="component" value="Unassembled WGS sequence"/>
</dbReference>
<dbReference type="RefSeq" id="WP_011059055.1">
    <property type="nucleotide sequence ID" value="NZ_CP022097.2"/>
</dbReference>
<sequence>MSPLKRFYGPARQRGAIGLMAAVTFGLALLLMLLVVDSGRLYMEQRKLQRVADNAALEAVSRGGTCQAGLTAAAYAGQNATRNGFTVATGSSLSTSCGSLTTGANGLRTFTANPAQAVAIRVIATHTVPISVASGVAALFTPGPINLTTQLSATAVAAAPTPTVAQLSIRSTLGTVSTAQSSILNPLVGGMLGGSLSLSAVGWNGLLNTNINLLSYLNQLAINLGVAAGNYTQLLNTTTSVTQLIQAAITVVQANGATADILTALGNLQVAAINAAPLKLGDILQMQTGLPSTALDANLQLFQLLQAVIQLSNSNSAVAATLPINVLGLANITVQAKVIEPPQLSAIGNPALAKADPMGANRIYVRTAQVRTLVRVNLSLPLVSGLSTAVGNLVAPLTPVLNSLLSLNLVATLGSALCLLGAGCEQLYPAIASSSEIDLSLDAGGAIAYVTDYSCPVNNSGTKSLTAHAISSIADLKVGQIDPANAFSSAAEPVVKPLPLVDLGIRTCYQFLVLPGRCDPVVHYAGGGIAVMVNTSVAQNTQDLVFSSSASPFPIPPNVNQTPTYQTAAPTTNIVNSLAGTLAGINLIVYKPVNNNPLGAIVTGLASAISGVSNLLTPLITGLLSPLLDPLLNNLLSGLGINLMDVEVGANLTCGQTGKAYLVI</sequence>
<organism evidence="4 5">
    <name type="scientific">Pseudomonas protegens</name>
    <dbReference type="NCBI Taxonomy" id="380021"/>
    <lineage>
        <taxon>Bacteria</taxon>
        <taxon>Pseudomonadati</taxon>
        <taxon>Pseudomonadota</taxon>
        <taxon>Gammaproteobacteria</taxon>
        <taxon>Pseudomonadales</taxon>
        <taxon>Pseudomonadaceae</taxon>
        <taxon>Pseudomonas</taxon>
    </lineage>
</organism>
<comment type="caution">
    <text evidence="4">The sequence shown here is derived from an EMBL/GenBank/DDBJ whole genome shotgun (WGS) entry which is preliminary data.</text>
</comment>
<keyword evidence="1" id="KW-0472">Membrane</keyword>
<evidence type="ECO:0008006" key="6">
    <source>
        <dbReference type="Google" id="ProtNLM"/>
    </source>
</evidence>
<protein>
    <recommendedName>
        <fullName evidence="6">Flp pilus-assembly TadG-like N-terminal domain-containing protein</fullName>
    </recommendedName>
</protein>
<reference evidence="4 5" key="1">
    <citation type="submission" date="2019-05" db="EMBL/GenBank/DDBJ databases">
        <title>Identification and Biocontrol Activity Analysis of Biocontrol Strain PF-1 Based on Genome-wide Data.</title>
        <authorList>
            <person name="Qi J."/>
        </authorList>
    </citation>
    <scope>NUCLEOTIDE SEQUENCE [LARGE SCALE GENOMIC DNA]</scope>
    <source>
        <strain evidence="4 5">PF-1</strain>
    </source>
</reference>
<accession>A0ABY2V982</accession>
<proteinExistence type="predicted"/>
<dbReference type="EMBL" id="VAVY01000005">
    <property type="protein sequence ID" value="TMM60202.1"/>
    <property type="molecule type" value="Genomic_DNA"/>
</dbReference>
<feature type="transmembrane region" description="Helical" evidence="1">
    <location>
        <begin position="15"/>
        <end position="36"/>
    </location>
</feature>
<gene>
    <name evidence="4" type="ORF">FEF10_27525</name>
</gene>
<dbReference type="InterPro" id="IPR018705">
    <property type="entry name" value="DUF2134_membrane"/>
</dbReference>
<dbReference type="Pfam" id="PF13400">
    <property type="entry name" value="Tad"/>
    <property type="match status" value="1"/>
</dbReference>